<name>A0A397UIX1_9GLOM</name>
<evidence type="ECO:0000313" key="3">
    <source>
        <dbReference type="Proteomes" id="UP000266673"/>
    </source>
</evidence>
<dbReference type="Proteomes" id="UP000266673">
    <property type="component" value="Unassembled WGS sequence"/>
</dbReference>
<feature type="compositionally biased region" description="Basic and acidic residues" evidence="1">
    <location>
        <begin position="128"/>
        <end position="143"/>
    </location>
</feature>
<evidence type="ECO:0000256" key="1">
    <source>
        <dbReference type="SAM" id="MobiDB-lite"/>
    </source>
</evidence>
<dbReference type="AlphaFoldDB" id="A0A397UIX1"/>
<proteinExistence type="predicted"/>
<reference evidence="2 3" key="1">
    <citation type="submission" date="2018-06" db="EMBL/GenBank/DDBJ databases">
        <title>Comparative genomics reveals the genomic features of Rhizophagus irregularis, R. cerebriforme, R. diaphanum and Gigaspora rosea, and their symbiotic lifestyle signature.</title>
        <authorList>
            <person name="Morin E."/>
            <person name="San Clemente H."/>
            <person name="Chen E.C.H."/>
            <person name="De La Providencia I."/>
            <person name="Hainaut M."/>
            <person name="Kuo A."/>
            <person name="Kohler A."/>
            <person name="Murat C."/>
            <person name="Tang N."/>
            <person name="Roy S."/>
            <person name="Loubradou J."/>
            <person name="Henrissat B."/>
            <person name="Grigoriev I.V."/>
            <person name="Corradi N."/>
            <person name="Roux C."/>
            <person name="Martin F.M."/>
        </authorList>
    </citation>
    <scope>NUCLEOTIDE SEQUENCE [LARGE SCALE GENOMIC DNA]</scope>
    <source>
        <strain evidence="2 3">DAOM 194757</strain>
    </source>
</reference>
<sequence length="229" mass="26790">MARTRSESSDEEISEQQTIYNKRFKKTIYKNDKSNEHTCAPFELINLNNTVSIPPDNPFYDYNNYSSSYTSNSRQLRNLDPELIYNSDYIPSNIPIRSNFNPNLTYNTYLSSQNANRSQVLFNNTNNSEDRSMISRNSEDTSDLHSSSYQDKDSPWQQNMHNNYKENDLRSNQRPQHASYSPANFHNTATRQLENNSQELTFSDEQLLINWLCTRPDLITQVQNLLIES</sequence>
<gene>
    <name evidence="2" type="ORF">C2G38_2207109</name>
</gene>
<feature type="compositionally biased region" description="Polar residues" evidence="1">
    <location>
        <begin position="144"/>
        <end position="162"/>
    </location>
</feature>
<keyword evidence="3" id="KW-1185">Reference proteome</keyword>
<comment type="caution">
    <text evidence="2">The sequence shown here is derived from an EMBL/GenBank/DDBJ whole genome shotgun (WGS) entry which is preliminary data.</text>
</comment>
<dbReference type="OrthoDB" id="2438499at2759"/>
<protein>
    <submittedName>
        <fullName evidence="2">Uncharacterized protein</fullName>
    </submittedName>
</protein>
<evidence type="ECO:0000313" key="2">
    <source>
        <dbReference type="EMBL" id="RIB10084.1"/>
    </source>
</evidence>
<organism evidence="2 3">
    <name type="scientific">Gigaspora rosea</name>
    <dbReference type="NCBI Taxonomy" id="44941"/>
    <lineage>
        <taxon>Eukaryota</taxon>
        <taxon>Fungi</taxon>
        <taxon>Fungi incertae sedis</taxon>
        <taxon>Mucoromycota</taxon>
        <taxon>Glomeromycotina</taxon>
        <taxon>Glomeromycetes</taxon>
        <taxon>Diversisporales</taxon>
        <taxon>Gigasporaceae</taxon>
        <taxon>Gigaspora</taxon>
    </lineage>
</organism>
<dbReference type="EMBL" id="QKWP01001294">
    <property type="protein sequence ID" value="RIB10084.1"/>
    <property type="molecule type" value="Genomic_DNA"/>
</dbReference>
<accession>A0A397UIX1</accession>
<feature type="region of interest" description="Disordered" evidence="1">
    <location>
        <begin position="126"/>
        <end position="162"/>
    </location>
</feature>